<accession>A0ABW1WE51</accession>
<dbReference type="InterPro" id="IPR036388">
    <property type="entry name" value="WH-like_DNA-bd_sf"/>
</dbReference>
<dbReference type="InterPro" id="IPR013324">
    <property type="entry name" value="RNA_pol_sigma_r3/r4-like"/>
</dbReference>
<dbReference type="RefSeq" id="WP_253052561.1">
    <property type="nucleotide sequence ID" value="NZ_JAMXWN010000002.1"/>
</dbReference>
<dbReference type="EMBL" id="JBHSTQ010000003">
    <property type="protein sequence ID" value="MFC6385829.1"/>
    <property type="molecule type" value="Genomic_DNA"/>
</dbReference>
<evidence type="ECO:0000313" key="1">
    <source>
        <dbReference type="EMBL" id="MFC6385829.1"/>
    </source>
</evidence>
<gene>
    <name evidence="1" type="ORF">ACFP7A_04375</name>
</gene>
<reference evidence="2" key="1">
    <citation type="journal article" date="2019" name="Int. J. Syst. Evol. Microbiol.">
        <title>The Global Catalogue of Microorganisms (GCM) 10K type strain sequencing project: providing services to taxonomists for standard genome sequencing and annotation.</title>
        <authorList>
            <consortium name="The Broad Institute Genomics Platform"/>
            <consortium name="The Broad Institute Genome Sequencing Center for Infectious Disease"/>
            <person name="Wu L."/>
            <person name="Ma J."/>
        </authorList>
    </citation>
    <scope>NUCLEOTIDE SEQUENCE [LARGE SCALE GENOMIC DNA]</scope>
    <source>
        <strain evidence="2">CCUG 42001</strain>
    </source>
</reference>
<dbReference type="Pfam" id="PF13384">
    <property type="entry name" value="HTH_23"/>
    <property type="match status" value="1"/>
</dbReference>
<dbReference type="SUPFAM" id="SSF88659">
    <property type="entry name" value="Sigma3 and sigma4 domains of RNA polymerase sigma factors"/>
    <property type="match status" value="1"/>
</dbReference>
<dbReference type="Proteomes" id="UP001596267">
    <property type="component" value="Unassembled WGS sequence"/>
</dbReference>
<sequence length="184" mass="22419">MTYSQHLRPDISNSKQAFDHLLRTCQPLIRSLTKKYAFLLHERVTHELILECQRIIREVDQIFDPTQVPKGITSERYFFNLLRQRMREQLKHYVKKKLATSYCDLVQETQSPYKIRRKHISYHPTPHVPPFFPSFTENQYTFYRMHIIHGYSIQQIAAMHRVSQQTVRRWKRQTQHVLKNHFQR</sequence>
<evidence type="ECO:0000313" key="2">
    <source>
        <dbReference type="Proteomes" id="UP001596267"/>
    </source>
</evidence>
<keyword evidence="2" id="KW-1185">Reference proteome</keyword>
<organism evidence="1 2">
    <name type="scientific">Sporolactobacillus kofuensis</name>
    <dbReference type="NCBI Taxonomy" id="269672"/>
    <lineage>
        <taxon>Bacteria</taxon>
        <taxon>Bacillati</taxon>
        <taxon>Bacillota</taxon>
        <taxon>Bacilli</taxon>
        <taxon>Bacillales</taxon>
        <taxon>Sporolactobacillaceae</taxon>
        <taxon>Sporolactobacillus</taxon>
    </lineage>
</organism>
<proteinExistence type="predicted"/>
<comment type="caution">
    <text evidence="1">The sequence shown here is derived from an EMBL/GenBank/DDBJ whole genome shotgun (WGS) entry which is preliminary data.</text>
</comment>
<dbReference type="Gene3D" id="1.10.10.10">
    <property type="entry name" value="Winged helix-like DNA-binding domain superfamily/Winged helix DNA-binding domain"/>
    <property type="match status" value="1"/>
</dbReference>
<name>A0ABW1WE51_9BACL</name>
<protein>
    <submittedName>
        <fullName evidence="1">Helix-turn-helix domain-containing protein</fullName>
    </submittedName>
</protein>